<dbReference type="OrthoDB" id="9809061at2"/>
<dbReference type="GO" id="GO:0005829">
    <property type="term" value="C:cytosol"/>
    <property type="evidence" value="ECO:0007669"/>
    <property type="project" value="TreeGrafter"/>
</dbReference>
<evidence type="ECO:0000256" key="4">
    <source>
        <dbReference type="ARBA" id="ARBA00022884"/>
    </source>
</evidence>
<reference evidence="6 7" key="1">
    <citation type="journal article" date="2012" name="J. Bacteriol.">
        <title>Genome of Bacillus macauensis ZFHKF-1, a Long-Chain-Forming Bacterium.</title>
        <authorList>
            <person name="Cai L."/>
            <person name="Zhang T."/>
        </authorList>
    </citation>
    <scope>NUCLEOTIDE SEQUENCE [LARGE SCALE GENOMIC DNA]</scope>
    <source>
        <strain evidence="6 7">ZFHKF-1</strain>
    </source>
</reference>
<accession>I8AMP5</accession>
<name>I8AMP5_9BACL</name>
<gene>
    <name evidence="5" type="primary">csrA</name>
    <name evidence="6" type="ORF">A374_01774</name>
</gene>
<evidence type="ECO:0000256" key="3">
    <source>
        <dbReference type="ARBA" id="ARBA00022845"/>
    </source>
</evidence>
<keyword evidence="2 5" id="KW-0678">Repressor</keyword>
<dbReference type="Proteomes" id="UP000004080">
    <property type="component" value="Unassembled WGS sequence"/>
</dbReference>
<dbReference type="InterPro" id="IPR003751">
    <property type="entry name" value="CsrA"/>
</dbReference>
<dbReference type="EMBL" id="AKKV01000019">
    <property type="protein sequence ID" value="EIT86944.1"/>
    <property type="molecule type" value="Genomic_DNA"/>
</dbReference>
<keyword evidence="5" id="KW-1005">Bacterial flagellum biogenesis</keyword>
<comment type="caution">
    <text evidence="6">The sequence shown here is derived from an EMBL/GenBank/DDBJ whole genome shotgun (WGS) entry which is preliminary data.</text>
</comment>
<dbReference type="GO" id="GO:0044781">
    <property type="term" value="P:bacterial-type flagellum organization"/>
    <property type="evidence" value="ECO:0007669"/>
    <property type="project" value="UniProtKB-KW"/>
</dbReference>
<dbReference type="STRING" id="1196324.A374_01774"/>
<protein>
    <recommendedName>
        <fullName evidence="5">Translational regulator CsrA</fullName>
    </recommendedName>
</protein>
<dbReference type="PANTHER" id="PTHR34984:SF1">
    <property type="entry name" value="CARBON STORAGE REGULATOR"/>
    <property type="match status" value="1"/>
</dbReference>
<evidence type="ECO:0000313" key="6">
    <source>
        <dbReference type="EMBL" id="EIT86944.1"/>
    </source>
</evidence>
<dbReference type="PANTHER" id="PTHR34984">
    <property type="entry name" value="CARBON STORAGE REGULATOR"/>
    <property type="match status" value="1"/>
</dbReference>
<keyword evidence="1 5" id="KW-0963">Cytoplasm</keyword>
<comment type="function">
    <text evidence="5">A translational regulator that binds mRNA to regulate translation initiation and/or mRNA stability. Usually binds in the 5'-UTR at or near the Shine-Dalgarno sequence preventing ribosome-binding, thus repressing translation. Its main target seems to be the major flagellin gene, while its function is anatagonized by FliW.</text>
</comment>
<dbReference type="NCBIfam" id="TIGR00202">
    <property type="entry name" value="csrA"/>
    <property type="match status" value="1"/>
</dbReference>
<evidence type="ECO:0000256" key="1">
    <source>
        <dbReference type="ARBA" id="ARBA00022490"/>
    </source>
</evidence>
<dbReference type="AlphaFoldDB" id="I8AMP5"/>
<dbReference type="HAMAP" id="MF_00167">
    <property type="entry name" value="CsrA"/>
    <property type="match status" value="1"/>
</dbReference>
<comment type="similarity">
    <text evidence="5">Belongs to the CsrA/RsmA family.</text>
</comment>
<evidence type="ECO:0000256" key="5">
    <source>
        <dbReference type="HAMAP-Rule" id="MF_00167"/>
    </source>
</evidence>
<comment type="subcellular location">
    <subcellularLocation>
        <location evidence="5">Cytoplasm</location>
    </subcellularLocation>
</comment>
<sequence length="75" mass="8224">MLVLTRKLQQSIMIGQDIEVTVLAMEGEQIKLGIVAPKHVALHRKEVYVAIEAENNAAVAAPLALMSQLKQDCLE</sequence>
<dbReference type="RefSeq" id="WP_007200456.1">
    <property type="nucleotide sequence ID" value="NZ_AKKV01000019.1"/>
</dbReference>
<dbReference type="PATRIC" id="fig|1196324.3.peg.352"/>
<keyword evidence="4 5" id="KW-0694">RNA-binding</keyword>
<dbReference type="eggNOG" id="COG1551">
    <property type="taxonomic scope" value="Bacteria"/>
</dbReference>
<dbReference type="FunFam" id="2.60.40.4380:FF:000002">
    <property type="entry name" value="Translational regulator CsrA"/>
    <property type="match status" value="1"/>
</dbReference>
<dbReference type="Pfam" id="PF02599">
    <property type="entry name" value="CsrA"/>
    <property type="match status" value="1"/>
</dbReference>
<dbReference type="GO" id="GO:0048027">
    <property type="term" value="F:mRNA 5'-UTR binding"/>
    <property type="evidence" value="ECO:0007669"/>
    <property type="project" value="UniProtKB-UniRule"/>
</dbReference>
<evidence type="ECO:0000256" key="2">
    <source>
        <dbReference type="ARBA" id="ARBA00022491"/>
    </source>
</evidence>
<proteinExistence type="inferred from homology"/>
<dbReference type="GO" id="GO:0006402">
    <property type="term" value="P:mRNA catabolic process"/>
    <property type="evidence" value="ECO:0007669"/>
    <property type="project" value="InterPro"/>
</dbReference>
<organism evidence="6 7">
    <name type="scientific">Fictibacillus macauensis ZFHKF-1</name>
    <dbReference type="NCBI Taxonomy" id="1196324"/>
    <lineage>
        <taxon>Bacteria</taxon>
        <taxon>Bacillati</taxon>
        <taxon>Bacillota</taxon>
        <taxon>Bacilli</taxon>
        <taxon>Bacillales</taxon>
        <taxon>Fictibacillaceae</taxon>
        <taxon>Fictibacillus</taxon>
    </lineage>
</organism>
<dbReference type="Gene3D" id="2.60.40.4380">
    <property type="entry name" value="Translational regulator CsrA"/>
    <property type="match status" value="1"/>
</dbReference>
<dbReference type="GO" id="GO:0045947">
    <property type="term" value="P:negative regulation of translational initiation"/>
    <property type="evidence" value="ECO:0007669"/>
    <property type="project" value="UniProtKB-UniRule"/>
</dbReference>
<dbReference type="GO" id="GO:0006109">
    <property type="term" value="P:regulation of carbohydrate metabolic process"/>
    <property type="evidence" value="ECO:0007669"/>
    <property type="project" value="InterPro"/>
</dbReference>
<dbReference type="SUPFAM" id="SSF117130">
    <property type="entry name" value="CsrA-like"/>
    <property type="match status" value="1"/>
</dbReference>
<keyword evidence="3 5" id="KW-0810">Translation regulation</keyword>
<dbReference type="NCBIfam" id="NF002469">
    <property type="entry name" value="PRK01712.1"/>
    <property type="match status" value="1"/>
</dbReference>
<evidence type="ECO:0000313" key="7">
    <source>
        <dbReference type="Proteomes" id="UP000004080"/>
    </source>
</evidence>
<dbReference type="GO" id="GO:1902208">
    <property type="term" value="P:regulation of bacterial-type flagellum assembly"/>
    <property type="evidence" value="ECO:0007669"/>
    <property type="project" value="UniProtKB-UniRule"/>
</dbReference>
<keyword evidence="7" id="KW-1185">Reference proteome</keyword>
<dbReference type="InterPro" id="IPR036107">
    <property type="entry name" value="CsrA_sf"/>
</dbReference>
<comment type="subunit">
    <text evidence="5">Homodimer; the beta-strands of each monomer intercalate to form a hydrophobic core, while the alpha-helices form wings that extend away from the core.</text>
</comment>